<dbReference type="Proteomes" id="UP000095286">
    <property type="component" value="Unplaced"/>
</dbReference>
<sequence>MITRQYGKRKGLHILSTGLKVYYLPLIVTPIGVTLATSVAGFPWIRNILLEEAIQIVHSHSSFSTLAMECIFWALPLKIKTVLTDHSLMGLSDLSSVLVNSLYLRYLVPTVNKAICVSYAHKENLFIRCKLKQQDIYVIPNAIDTHLFKPDPKQFYGNQTTIVIAGRLVYRKGADLLKYVIPKVCREHPSVRFVVAGDGPKRIDIEEMREKNNLFDRVMMLGMVPHDQVNQVLVKGQIFLNTSLTEAFCMAIVEAASCGLHVISTTVGGIPEVLPPDMVTKVDVDVDSIVQACLEAIHLRESGKLLHPEAKHKIVAPMYNWGDVTRRTEIVYNDLQKDPERSSWDHINIFKNAGLCFSLNWIGVYILIHCLAFLMNIFIPIKKEKKNK</sequence>
<accession>A0AC35U2G8</accession>
<evidence type="ECO:0000313" key="1">
    <source>
        <dbReference type="Proteomes" id="UP000095286"/>
    </source>
</evidence>
<protein>
    <submittedName>
        <fullName evidence="2">GlcNAc-PI synthesis protein</fullName>
    </submittedName>
</protein>
<name>A0AC35U2G8_9BILA</name>
<dbReference type="WBParaSite" id="RSKR_0000712400.1">
    <property type="protein sequence ID" value="RSKR_0000712400.1"/>
    <property type="gene ID" value="RSKR_0000712400"/>
</dbReference>
<evidence type="ECO:0000313" key="2">
    <source>
        <dbReference type="WBParaSite" id="RSKR_0000712400.1"/>
    </source>
</evidence>
<reference evidence="2" key="1">
    <citation type="submission" date="2016-11" db="UniProtKB">
        <authorList>
            <consortium name="WormBaseParasite"/>
        </authorList>
    </citation>
    <scope>IDENTIFICATION</scope>
    <source>
        <strain evidence="2">KR3021</strain>
    </source>
</reference>
<organism evidence="1 2">
    <name type="scientific">Rhabditophanes sp. KR3021</name>
    <dbReference type="NCBI Taxonomy" id="114890"/>
    <lineage>
        <taxon>Eukaryota</taxon>
        <taxon>Metazoa</taxon>
        <taxon>Ecdysozoa</taxon>
        <taxon>Nematoda</taxon>
        <taxon>Chromadorea</taxon>
        <taxon>Rhabditida</taxon>
        <taxon>Tylenchina</taxon>
        <taxon>Panagrolaimomorpha</taxon>
        <taxon>Strongyloidoidea</taxon>
        <taxon>Alloionematidae</taxon>
        <taxon>Rhabditophanes</taxon>
    </lineage>
</organism>
<proteinExistence type="predicted"/>